<evidence type="ECO:0000256" key="6">
    <source>
        <dbReference type="ARBA" id="ARBA00022884"/>
    </source>
</evidence>
<keyword evidence="6 10" id="KW-0694">RNA-binding</keyword>
<reference evidence="13" key="1">
    <citation type="submission" date="2021-01" db="EMBL/GenBank/DDBJ databases">
        <authorList>
            <person name="Eckstrom K.M.E."/>
        </authorList>
    </citation>
    <scope>NUCLEOTIDE SEQUENCE</scope>
    <source>
        <strain evidence="13">UVCC 0001</strain>
    </source>
</reference>
<proteinExistence type="inferred from homology"/>
<name>A0AAD9IDX2_PROWI</name>
<accession>A0AAD9IDX2</accession>
<evidence type="ECO:0000256" key="3">
    <source>
        <dbReference type="ARBA" id="ARBA00022664"/>
    </source>
</evidence>
<dbReference type="GO" id="GO:0030532">
    <property type="term" value="C:small nuclear ribonucleoprotein complex"/>
    <property type="evidence" value="ECO:0007669"/>
    <property type="project" value="UniProtKB-ARBA"/>
</dbReference>
<dbReference type="Pfam" id="PF00076">
    <property type="entry name" value="RRM_1"/>
    <property type="match status" value="2"/>
</dbReference>
<dbReference type="GO" id="GO:0006397">
    <property type="term" value="P:mRNA processing"/>
    <property type="evidence" value="ECO:0007669"/>
    <property type="project" value="UniProtKB-KW"/>
</dbReference>
<evidence type="ECO:0000256" key="5">
    <source>
        <dbReference type="ARBA" id="ARBA00022737"/>
    </source>
</evidence>
<evidence type="ECO:0000256" key="8">
    <source>
        <dbReference type="ARBA" id="ARBA00023242"/>
    </source>
</evidence>
<keyword evidence="5" id="KW-0677">Repeat</keyword>
<sequence>MDVLPNQTIYISNVFEKLKKEETKRLIYALFGRFGRILDIVVMRGERLRGQAWVVYTDVGAATEALRAMQDFPFYGKPLRLSFAKGKSEAVARLEFGTKKSKKDRKAAKDAAEGAAANGAAGNAARAAPAAPAPPRAAEDAGEPNETLFVQNLPEATTSEMLSMLFSQYTGFVEVRMVHAKPGIAFVDFQNESQSAVALSGLNGFRVVPDRPMQVTFAKR</sequence>
<evidence type="ECO:0000256" key="11">
    <source>
        <dbReference type="SAM" id="MobiDB-lite"/>
    </source>
</evidence>
<comment type="similarity">
    <text evidence="2">Belongs to the RRM U1 A/B'' family.</text>
</comment>
<dbReference type="Proteomes" id="UP001255856">
    <property type="component" value="Unassembled WGS sequence"/>
</dbReference>
<dbReference type="InterPro" id="IPR000504">
    <property type="entry name" value="RRM_dom"/>
</dbReference>
<keyword evidence="8" id="KW-0539">Nucleus</keyword>
<feature type="region of interest" description="Disordered" evidence="11">
    <location>
        <begin position="103"/>
        <end position="142"/>
    </location>
</feature>
<gene>
    <name evidence="13" type="ORF">QBZ16_001125</name>
</gene>
<evidence type="ECO:0000259" key="12">
    <source>
        <dbReference type="PROSITE" id="PS50102"/>
    </source>
</evidence>
<evidence type="ECO:0000256" key="9">
    <source>
        <dbReference type="ARBA" id="ARBA00023274"/>
    </source>
</evidence>
<dbReference type="AlphaFoldDB" id="A0AAD9IDX2"/>
<keyword evidence="3" id="KW-0507">mRNA processing</keyword>
<feature type="domain" description="RRM" evidence="12">
    <location>
        <begin position="146"/>
        <end position="220"/>
    </location>
</feature>
<keyword evidence="9" id="KW-0687">Ribonucleoprotein</keyword>
<dbReference type="PANTHER" id="PTHR10501">
    <property type="entry name" value="U1 SMALL NUCLEAR RIBONUCLEOPROTEIN A/U2 SMALL NUCLEAR RIBONUCLEOPROTEIN B"/>
    <property type="match status" value="1"/>
</dbReference>
<protein>
    <recommendedName>
        <fullName evidence="12">RRM domain-containing protein</fullName>
    </recommendedName>
</protein>
<dbReference type="FunFam" id="3.30.70.330:FF:000029">
    <property type="entry name" value="U2 small nuclear ribonucleoprotein B"/>
    <property type="match status" value="1"/>
</dbReference>
<feature type="domain" description="RRM" evidence="12">
    <location>
        <begin position="7"/>
        <end position="86"/>
    </location>
</feature>
<keyword evidence="4" id="KW-0747">Spliceosome</keyword>
<dbReference type="CDD" id="cd12246">
    <property type="entry name" value="RRM1_U1A_like"/>
    <property type="match status" value="1"/>
</dbReference>
<dbReference type="GO" id="GO:0008380">
    <property type="term" value="P:RNA splicing"/>
    <property type="evidence" value="ECO:0007669"/>
    <property type="project" value="UniProtKB-KW"/>
</dbReference>
<dbReference type="CDD" id="cd12247">
    <property type="entry name" value="RRM2_U1A_like"/>
    <property type="match status" value="1"/>
</dbReference>
<evidence type="ECO:0000256" key="10">
    <source>
        <dbReference type="PROSITE-ProRule" id="PRU00176"/>
    </source>
</evidence>
<organism evidence="13 14">
    <name type="scientific">Prototheca wickerhamii</name>
    <dbReference type="NCBI Taxonomy" id="3111"/>
    <lineage>
        <taxon>Eukaryota</taxon>
        <taxon>Viridiplantae</taxon>
        <taxon>Chlorophyta</taxon>
        <taxon>core chlorophytes</taxon>
        <taxon>Trebouxiophyceae</taxon>
        <taxon>Chlorellales</taxon>
        <taxon>Chlorellaceae</taxon>
        <taxon>Prototheca</taxon>
    </lineage>
</organism>
<dbReference type="GO" id="GO:0003723">
    <property type="term" value="F:RNA binding"/>
    <property type="evidence" value="ECO:0007669"/>
    <property type="project" value="UniProtKB-UniRule"/>
</dbReference>
<keyword evidence="7" id="KW-0508">mRNA splicing</keyword>
<dbReference type="Gene3D" id="3.30.70.330">
    <property type="match status" value="2"/>
</dbReference>
<comment type="caution">
    <text evidence="13">The sequence shown here is derived from an EMBL/GenBank/DDBJ whole genome shotgun (WGS) entry which is preliminary data.</text>
</comment>
<dbReference type="InterPro" id="IPR035979">
    <property type="entry name" value="RBD_domain_sf"/>
</dbReference>
<dbReference type="FunFam" id="3.30.70.330:FF:000039">
    <property type="entry name" value="U1 small nuclear ribonucleoprotein A"/>
    <property type="match status" value="1"/>
</dbReference>
<evidence type="ECO:0000256" key="2">
    <source>
        <dbReference type="ARBA" id="ARBA00007243"/>
    </source>
</evidence>
<dbReference type="SMART" id="SM00360">
    <property type="entry name" value="RRM"/>
    <property type="match status" value="2"/>
</dbReference>
<comment type="subcellular location">
    <subcellularLocation>
        <location evidence="1">Nucleus</location>
    </subcellularLocation>
</comment>
<dbReference type="EMBL" id="JASFZW010000011">
    <property type="protein sequence ID" value="KAK2076193.1"/>
    <property type="molecule type" value="Genomic_DNA"/>
</dbReference>
<feature type="compositionally biased region" description="Low complexity" evidence="11">
    <location>
        <begin position="113"/>
        <end position="130"/>
    </location>
</feature>
<evidence type="ECO:0000256" key="1">
    <source>
        <dbReference type="ARBA" id="ARBA00004123"/>
    </source>
</evidence>
<dbReference type="PROSITE" id="PS50102">
    <property type="entry name" value="RRM"/>
    <property type="match status" value="2"/>
</dbReference>
<evidence type="ECO:0000256" key="4">
    <source>
        <dbReference type="ARBA" id="ARBA00022728"/>
    </source>
</evidence>
<dbReference type="SUPFAM" id="SSF54928">
    <property type="entry name" value="RNA-binding domain, RBD"/>
    <property type="match status" value="2"/>
</dbReference>
<dbReference type="InterPro" id="IPR012677">
    <property type="entry name" value="Nucleotide-bd_a/b_plait_sf"/>
</dbReference>
<evidence type="ECO:0000313" key="14">
    <source>
        <dbReference type="Proteomes" id="UP001255856"/>
    </source>
</evidence>
<dbReference type="GO" id="GO:0005681">
    <property type="term" value="C:spliceosomal complex"/>
    <property type="evidence" value="ECO:0007669"/>
    <property type="project" value="UniProtKB-KW"/>
</dbReference>
<evidence type="ECO:0000313" key="13">
    <source>
        <dbReference type="EMBL" id="KAK2076193.1"/>
    </source>
</evidence>
<evidence type="ECO:0000256" key="7">
    <source>
        <dbReference type="ARBA" id="ARBA00023187"/>
    </source>
</evidence>
<keyword evidence="14" id="KW-1185">Reference proteome</keyword>